<dbReference type="GO" id="GO:0005506">
    <property type="term" value="F:iron ion binding"/>
    <property type="evidence" value="ECO:0007669"/>
    <property type="project" value="InterPro"/>
</dbReference>
<evidence type="ECO:0000313" key="1">
    <source>
        <dbReference type="EMBL" id="PRX45924.1"/>
    </source>
</evidence>
<dbReference type="GO" id="GO:0004497">
    <property type="term" value="F:monooxygenase activity"/>
    <property type="evidence" value="ECO:0007669"/>
    <property type="project" value="InterPro"/>
</dbReference>
<dbReference type="EMBL" id="PVNH01000008">
    <property type="protein sequence ID" value="PRX45924.1"/>
    <property type="molecule type" value="Genomic_DNA"/>
</dbReference>
<dbReference type="GO" id="GO:0020037">
    <property type="term" value="F:heme binding"/>
    <property type="evidence" value="ECO:0007669"/>
    <property type="project" value="InterPro"/>
</dbReference>
<comment type="caution">
    <text evidence="1">The sequence shown here is derived from an EMBL/GenBank/DDBJ whole genome shotgun (WGS) entry which is preliminary data.</text>
</comment>
<evidence type="ECO:0000313" key="2">
    <source>
        <dbReference type="Proteomes" id="UP000238362"/>
    </source>
</evidence>
<reference evidence="1 2" key="1">
    <citation type="submission" date="2018-03" db="EMBL/GenBank/DDBJ databases">
        <title>Genomic Encyclopedia of Type Strains, Phase III (KMG-III): the genomes of soil and plant-associated and newly described type strains.</title>
        <authorList>
            <person name="Whitman W."/>
        </authorList>
    </citation>
    <scope>NUCLEOTIDE SEQUENCE [LARGE SCALE GENOMIC DNA]</scope>
    <source>
        <strain evidence="1 2">CGMCC 4.7125</strain>
    </source>
</reference>
<protein>
    <submittedName>
        <fullName evidence="1">Cytochrome P450</fullName>
    </submittedName>
</protein>
<organism evidence="1 2">
    <name type="scientific">Prauserella shujinwangii</name>
    <dbReference type="NCBI Taxonomy" id="1453103"/>
    <lineage>
        <taxon>Bacteria</taxon>
        <taxon>Bacillati</taxon>
        <taxon>Actinomycetota</taxon>
        <taxon>Actinomycetes</taxon>
        <taxon>Pseudonocardiales</taxon>
        <taxon>Pseudonocardiaceae</taxon>
        <taxon>Prauserella</taxon>
    </lineage>
</organism>
<dbReference type="InterPro" id="IPR036396">
    <property type="entry name" value="Cyt_P450_sf"/>
</dbReference>
<dbReference type="GO" id="GO:0016705">
    <property type="term" value="F:oxidoreductase activity, acting on paired donors, with incorporation or reduction of molecular oxygen"/>
    <property type="evidence" value="ECO:0007669"/>
    <property type="project" value="InterPro"/>
</dbReference>
<gene>
    <name evidence="1" type="ORF">B0I33_10870</name>
</gene>
<dbReference type="Proteomes" id="UP000238362">
    <property type="component" value="Unassembled WGS sequence"/>
</dbReference>
<name>A0A2T0LR25_9PSEU</name>
<dbReference type="PROSITE" id="PS00086">
    <property type="entry name" value="CYTOCHROME_P450"/>
    <property type="match status" value="1"/>
</dbReference>
<proteinExistence type="predicted"/>
<keyword evidence="2" id="KW-1185">Reference proteome</keyword>
<accession>A0A2T0LR25</accession>
<dbReference type="InterPro" id="IPR017972">
    <property type="entry name" value="Cyt_P450_CS"/>
</dbReference>
<dbReference type="RefSeq" id="WP_106180263.1">
    <property type="nucleotide sequence ID" value="NZ_PVNH01000008.1"/>
</dbReference>
<sequence>MPITVSEPGLVLAALTDPRCTVPAVAVDPPPGGLAWLRAGVPRFATGARHHALRALAVAELARLSVPALERAAERAVAGPPDGDPAADPGDVPVVVLAGALGLPGVEPADVRTVARHYQPHTAQNPEADAAVGRLVAAAGGRTDDRTAVLIGLLVQACDATARLVAAAATVPGDPGTAVGHALATAPPVRLTRRHARDAVRLGGHALAAGAVAELDLAAAGLPFGAGEHACPGREHAVALATGVVTALRPLGPPRPPRLPRSGAVR</sequence>
<dbReference type="SUPFAM" id="SSF48264">
    <property type="entry name" value="Cytochrome P450"/>
    <property type="match status" value="1"/>
</dbReference>
<dbReference type="AlphaFoldDB" id="A0A2T0LR25"/>